<protein>
    <submittedName>
        <fullName evidence="1">Uncharacterized protein</fullName>
    </submittedName>
</protein>
<accession>A0A0D8XP85</accession>
<reference evidence="2" key="2">
    <citation type="journal article" date="2016" name="Sci. Rep.">
        <title>Dictyocaulus viviparus genome, variome and transcriptome elucidate lungworm biology and support future intervention.</title>
        <authorList>
            <person name="McNulty S.N."/>
            <person name="Strube C."/>
            <person name="Rosa B.A."/>
            <person name="Martin J.C."/>
            <person name="Tyagi R."/>
            <person name="Choi Y.J."/>
            <person name="Wang Q."/>
            <person name="Hallsworth Pepin K."/>
            <person name="Zhang X."/>
            <person name="Ozersky P."/>
            <person name="Wilson R.K."/>
            <person name="Sternberg P.W."/>
            <person name="Gasser R.B."/>
            <person name="Mitreva M."/>
        </authorList>
    </citation>
    <scope>NUCLEOTIDE SEQUENCE [LARGE SCALE GENOMIC DNA]</scope>
    <source>
        <strain evidence="2">HannoverDv2000</strain>
    </source>
</reference>
<name>A0A0D8XP85_DICVI</name>
<evidence type="ECO:0000313" key="1">
    <source>
        <dbReference type="EMBL" id="KJH46453.1"/>
    </source>
</evidence>
<dbReference type="Proteomes" id="UP000053766">
    <property type="component" value="Unassembled WGS sequence"/>
</dbReference>
<dbReference type="AlphaFoldDB" id="A0A0D8XP85"/>
<organism evidence="1 2">
    <name type="scientific">Dictyocaulus viviparus</name>
    <name type="common">Bovine lungworm</name>
    <dbReference type="NCBI Taxonomy" id="29172"/>
    <lineage>
        <taxon>Eukaryota</taxon>
        <taxon>Metazoa</taxon>
        <taxon>Ecdysozoa</taxon>
        <taxon>Nematoda</taxon>
        <taxon>Chromadorea</taxon>
        <taxon>Rhabditida</taxon>
        <taxon>Rhabditina</taxon>
        <taxon>Rhabditomorpha</taxon>
        <taxon>Strongyloidea</taxon>
        <taxon>Metastrongylidae</taxon>
        <taxon>Dictyocaulus</taxon>
    </lineage>
</organism>
<gene>
    <name evidence="1" type="ORF">DICVIV_07483</name>
</gene>
<sequence length="45" mass="5381">MYMSNFSAQTQLFRVSMCHFYLPILIICQWCDEKCWLGSIFANLK</sequence>
<proteinExistence type="predicted"/>
<dbReference type="EMBL" id="KN716352">
    <property type="protein sequence ID" value="KJH46453.1"/>
    <property type="molecule type" value="Genomic_DNA"/>
</dbReference>
<reference evidence="1 2" key="1">
    <citation type="submission" date="2013-11" db="EMBL/GenBank/DDBJ databases">
        <title>Draft genome of the bovine lungworm Dictyocaulus viviparus.</title>
        <authorList>
            <person name="Mitreva M."/>
        </authorList>
    </citation>
    <scope>NUCLEOTIDE SEQUENCE [LARGE SCALE GENOMIC DNA]</scope>
    <source>
        <strain evidence="1 2">HannoverDv2000</strain>
    </source>
</reference>
<evidence type="ECO:0000313" key="2">
    <source>
        <dbReference type="Proteomes" id="UP000053766"/>
    </source>
</evidence>
<keyword evidence="2" id="KW-1185">Reference proteome</keyword>